<keyword evidence="2" id="KW-0964">Secreted</keyword>
<evidence type="ECO:0000256" key="1">
    <source>
        <dbReference type="ARBA" id="ARBA00004613"/>
    </source>
</evidence>
<organism evidence="4 5">
    <name type="scientific">Methylorubrum extorquens (strain CM4 / NCIMB 13688)</name>
    <name type="common">Methylobacterium extorquens</name>
    <dbReference type="NCBI Taxonomy" id="440085"/>
    <lineage>
        <taxon>Bacteria</taxon>
        <taxon>Pseudomonadati</taxon>
        <taxon>Pseudomonadota</taxon>
        <taxon>Alphaproteobacteria</taxon>
        <taxon>Hyphomicrobiales</taxon>
        <taxon>Methylobacteriaceae</taxon>
        <taxon>Methylorubrum</taxon>
    </lineage>
</organism>
<protein>
    <recommendedName>
        <fullName evidence="6">Avidin family protein</fullName>
    </recommendedName>
</protein>
<dbReference type="GO" id="GO:0005576">
    <property type="term" value="C:extracellular region"/>
    <property type="evidence" value="ECO:0007669"/>
    <property type="project" value="UniProtKB-SubCell"/>
</dbReference>
<geneLocation type="plasmid" evidence="4 5">
    <name>pCMU01</name>
</geneLocation>
<dbReference type="HOGENOM" id="CLU_2317081_0_0_5"/>
<name>B7L339_METC4</name>
<evidence type="ECO:0000313" key="4">
    <source>
        <dbReference type="EMBL" id="ACK86247.1"/>
    </source>
</evidence>
<comment type="subcellular location">
    <subcellularLocation>
        <location evidence="1">Secreted</location>
    </subcellularLocation>
</comment>
<sequence length="117" mass="12794">MRKPMFEGSWRNECGAEIHLLQYGEAISGTCTPSRAELVAPCRGRILVGSAEGELIGFVTSSSAPGTVTSWTGRLLQAPDLTKPEIYLVYHVVERVTNDLDISRSKEVGSAVFCKYE</sequence>
<evidence type="ECO:0008006" key="6">
    <source>
        <dbReference type="Google" id="ProtNLM"/>
    </source>
</evidence>
<dbReference type="SUPFAM" id="SSF50876">
    <property type="entry name" value="Avidin/streptavidin"/>
    <property type="match status" value="1"/>
</dbReference>
<dbReference type="GO" id="GO:0009374">
    <property type="term" value="F:biotin binding"/>
    <property type="evidence" value="ECO:0007669"/>
    <property type="project" value="InterPro"/>
</dbReference>
<reference evidence="4 5" key="2">
    <citation type="journal article" date="2012" name="J. Bacteriol.">
        <title>Complete genome sequences of six strains of the genus Methylobacterium.</title>
        <authorList>
            <person name="Marx C.J."/>
            <person name="Bringel F."/>
            <person name="Chistoserdova L."/>
            <person name="Moulin L."/>
            <person name="Farhan Ul Haque M."/>
            <person name="Fleischman D.E."/>
            <person name="Gruffaz C."/>
            <person name="Jourand P."/>
            <person name="Knief C."/>
            <person name="Lee M.C."/>
            <person name="Muller E.E."/>
            <person name="Nadalig T."/>
            <person name="Peyraud R."/>
            <person name="Roselli S."/>
            <person name="Russ L."/>
            <person name="Goodwin L.A."/>
            <person name="Ivanova N."/>
            <person name="Kyrpides N."/>
            <person name="Lajus A."/>
            <person name="Land M.L."/>
            <person name="Medigue C."/>
            <person name="Mikhailova N."/>
            <person name="Nolan M."/>
            <person name="Woyke T."/>
            <person name="Stolyar S."/>
            <person name="Vorholt J.A."/>
            <person name="Vuilleumier S."/>
        </authorList>
    </citation>
    <scope>NUCLEOTIDE SEQUENCE [LARGE SCALE GENOMIC DNA]</scope>
    <source>
        <strain evidence="5">CM4 / NCIMB 13688</strain>
        <plasmid evidence="4 5">pCMU01</plasmid>
    </source>
</reference>
<dbReference type="InterPro" id="IPR005468">
    <property type="entry name" value="Avidin/str"/>
</dbReference>
<proteinExistence type="predicted"/>
<accession>B7L339</accession>
<dbReference type="AlphaFoldDB" id="B7L339"/>
<dbReference type="Proteomes" id="UP000002385">
    <property type="component" value="Plasmid pCMU01"/>
</dbReference>
<evidence type="ECO:0000256" key="2">
    <source>
        <dbReference type="ARBA" id="ARBA00022525"/>
    </source>
</evidence>
<dbReference type="EMBL" id="CP001299">
    <property type="protein sequence ID" value="ACK86247.1"/>
    <property type="molecule type" value="Genomic_DNA"/>
</dbReference>
<dbReference type="KEGG" id="mch:Mchl_5507"/>
<dbReference type="InterPro" id="IPR036896">
    <property type="entry name" value="Avidin-like_sf"/>
</dbReference>
<evidence type="ECO:0000313" key="5">
    <source>
        <dbReference type="Proteomes" id="UP000002385"/>
    </source>
</evidence>
<keyword evidence="3" id="KW-0732">Signal</keyword>
<reference evidence="4 5" key="1">
    <citation type="submission" date="2008-12" db="EMBL/GenBank/DDBJ databases">
        <title>Complete sequence of plasmid1 of Methylobacterium chloromethanicum CM4.</title>
        <authorList>
            <consortium name="US DOE Joint Genome Institute"/>
            <person name="Lucas S."/>
            <person name="Copeland A."/>
            <person name="Lapidus A."/>
            <person name="Glavina del Rio T."/>
            <person name="Dalin E."/>
            <person name="Tice H."/>
            <person name="Bruce D."/>
            <person name="Goodwin L."/>
            <person name="Pitluck S."/>
            <person name="Chertkov O."/>
            <person name="Brettin T."/>
            <person name="Detter J.C."/>
            <person name="Han C."/>
            <person name="Larimer F."/>
            <person name="Land M."/>
            <person name="Hauser L."/>
            <person name="Kyrpides N."/>
            <person name="Mikhailova N."/>
            <person name="Marx C."/>
            <person name="Richardson P."/>
        </authorList>
    </citation>
    <scope>NUCLEOTIDE SEQUENCE [LARGE SCALE GENOMIC DNA]</scope>
    <source>
        <strain evidence="5">CM4 / NCIMB 13688</strain>
        <plasmid evidence="4 5">pCMU01</plasmid>
    </source>
</reference>
<dbReference type="Pfam" id="PF01382">
    <property type="entry name" value="Avidin"/>
    <property type="match status" value="1"/>
</dbReference>
<evidence type="ECO:0000256" key="3">
    <source>
        <dbReference type="ARBA" id="ARBA00022729"/>
    </source>
</evidence>
<keyword evidence="4" id="KW-0614">Plasmid</keyword>
<dbReference type="Gene3D" id="2.40.128.30">
    <property type="entry name" value="Avidin-like"/>
    <property type="match status" value="1"/>
</dbReference>
<gene>
    <name evidence="4" type="ordered locus">Mchl_5507</name>
</gene>